<evidence type="ECO:0000256" key="3">
    <source>
        <dbReference type="SAM" id="Phobius"/>
    </source>
</evidence>
<dbReference type="PANTHER" id="PTHR47870:SF2">
    <property type="entry name" value="FORMATE-DEPENDENT NITRITE REDUCTASE COMPLEX SUBUNIT NRFF"/>
    <property type="match status" value="1"/>
</dbReference>
<dbReference type="Pfam" id="PF23914">
    <property type="entry name" value="TPR_CcmH_CycH"/>
    <property type="match status" value="1"/>
</dbReference>
<dbReference type="InterPro" id="IPR051263">
    <property type="entry name" value="C-type_cytochrome_biogenesis"/>
</dbReference>
<organism evidence="5 6">
    <name type="scientific">Haemophilus ducreyi</name>
    <dbReference type="NCBI Taxonomy" id="730"/>
    <lineage>
        <taxon>Bacteria</taxon>
        <taxon>Pseudomonadati</taxon>
        <taxon>Pseudomonadota</taxon>
        <taxon>Gammaproteobacteria</taxon>
        <taxon>Pasteurellales</taxon>
        <taxon>Pasteurellaceae</taxon>
        <taxon>Haemophilus</taxon>
    </lineage>
</organism>
<dbReference type="RefSeq" id="WP_041603632.1">
    <property type="nucleotide sequence ID" value="NZ_CP011218.1"/>
</dbReference>
<dbReference type="EMBL" id="CP011219">
    <property type="protein sequence ID" value="AKO33042.1"/>
    <property type="molecule type" value="Genomic_DNA"/>
</dbReference>
<keyword evidence="2" id="KW-0802">TPR repeat</keyword>
<feature type="transmembrane region" description="Helical" evidence="3">
    <location>
        <begin position="57"/>
        <end position="77"/>
    </location>
</feature>
<sequence>MNQRAKINQQAYQQAVKFAENLPLDLQQECVLEAQARYQFEQAQAVKNTTILAIKRPLSLTILLCGLMSALAGGIYWQTGRYHFVQQGQQMYQAFQRQADLEDKQQKNDRYILSLQNQLRQNPNNGDVWYELGQAYALNNDFDASLICYQNAEQVLGKKAAILGAMATADYYAKHQQLSDKAKQWIDQALALDAKENNSLLLLATNANANKQYQQAINYWRQVLDSQNPAVDRRAVIQNIQMALQQL</sequence>
<feature type="domain" description="Cytochrome c-type biogenesis protein H TPR" evidence="4">
    <location>
        <begin position="89"/>
        <end position="226"/>
    </location>
</feature>
<dbReference type="PANTHER" id="PTHR47870">
    <property type="entry name" value="CYTOCHROME C-TYPE BIOGENESIS PROTEIN CCMH"/>
    <property type="match status" value="1"/>
</dbReference>
<keyword evidence="3" id="KW-0812">Transmembrane</keyword>
<dbReference type="InterPro" id="IPR019734">
    <property type="entry name" value="TPR_rpt"/>
</dbReference>
<keyword evidence="3" id="KW-1133">Transmembrane helix</keyword>
<dbReference type="Gene3D" id="1.25.40.10">
    <property type="entry name" value="Tetratricopeptide repeat domain"/>
    <property type="match status" value="1"/>
</dbReference>
<dbReference type="GO" id="GO:0005886">
    <property type="term" value="C:plasma membrane"/>
    <property type="evidence" value="ECO:0007669"/>
    <property type="project" value="TreeGrafter"/>
</dbReference>
<dbReference type="InterPro" id="IPR011990">
    <property type="entry name" value="TPR-like_helical_dom_sf"/>
</dbReference>
<reference evidence="5 6" key="1">
    <citation type="journal article" date="2015" name="PLoS Negl. Trop. Dis.">
        <title>Haemophilus ducreyi Cutaneous Ulcer Strains Are Nearly Identical to Class I Genital Ulcer Strains.</title>
        <authorList>
            <person name="Gangaiah D."/>
            <person name="Webb K.M."/>
            <person name="Humphreys T.L."/>
            <person name="Fortney K.R."/>
            <person name="Toh E."/>
            <person name="Tai A."/>
            <person name="Katz S.S."/>
            <person name="Pillay A."/>
            <person name="Chen C.Y."/>
            <person name="Roberts S.A."/>
            <person name="Munson R.S.Jr."/>
            <person name="Spinola S.M."/>
        </authorList>
    </citation>
    <scope>NUCLEOTIDE SEQUENCE [LARGE SCALE GENOMIC DNA]</scope>
    <source>
        <strain evidence="6">CLU2</strain>
    </source>
</reference>
<evidence type="ECO:0000259" key="4">
    <source>
        <dbReference type="Pfam" id="PF23914"/>
    </source>
</evidence>
<protein>
    <submittedName>
        <fullName evidence="5">Cytochrome C biogenesis protein</fullName>
    </submittedName>
</protein>
<evidence type="ECO:0000313" key="6">
    <source>
        <dbReference type="Proteomes" id="UP000060132"/>
    </source>
</evidence>
<keyword evidence="1" id="KW-0677">Repeat</keyword>
<dbReference type="SMART" id="SM00028">
    <property type="entry name" value="TPR"/>
    <property type="match status" value="3"/>
</dbReference>
<proteinExistence type="predicted"/>
<dbReference type="SUPFAM" id="SSF48452">
    <property type="entry name" value="TPR-like"/>
    <property type="match status" value="1"/>
</dbReference>
<name>A0AAC9ENC9_HAEDC</name>
<evidence type="ECO:0000256" key="2">
    <source>
        <dbReference type="ARBA" id="ARBA00022803"/>
    </source>
</evidence>
<gene>
    <name evidence="5" type="ORF">RZ57_02420</name>
</gene>
<accession>A0AAC9ENC9</accession>
<keyword evidence="3" id="KW-0472">Membrane</keyword>
<dbReference type="InterPro" id="IPR056413">
    <property type="entry name" value="TPR_CcmH_CycH"/>
</dbReference>
<dbReference type="AlphaFoldDB" id="A0AAC9ENC9"/>
<evidence type="ECO:0000256" key="1">
    <source>
        <dbReference type="ARBA" id="ARBA00022737"/>
    </source>
</evidence>
<evidence type="ECO:0000313" key="5">
    <source>
        <dbReference type="EMBL" id="AKO33042.1"/>
    </source>
</evidence>
<dbReference type="Proteomes" id="UP000060132">
    <property type="component" value="Chromosome"/>
</dbReference>